<keyword evidence="1" id="KW-0732">Signal</keyword>
<accession>A0A2N8ZKI0</accession>
<feature type="chain" id="PRO_5014679834" description="Pili assembly chaperone N-terminal domain-containing protein" evidence="1">
    <location>
        <begin position="22"/>
        <end position="236"/>
    </location>
</feature>
<dbReference type="Proteomes" id="UP000235828">
    <property type="component" value="Chromosome B"/>
</dbReference>
<dbReference type="KEGG" id="vta:B0791"/>
<proteinExistence type="predicted"/>
<dbReference type="RefSeq" id="WP_197708691.1">
    <property type="nucleotide sequence ID" value="NZ_LT960612.1"/>
</dbReference>
<dbReference type="SUPFAM" id="SSF49354">
    <property type="entry name" value="PapD-like"/>
    <property type="match status" value="1"/>
</dbReference>
<evidence type="ECO:0000313" key="3">
    <source>
        <dbReference type="Proteomes" id="UP000235828"/>
    </source>
</evidence>
<sequence>MMPVKQVFFIVGLLVSSSTYAYKVQPMVAELSPIGKGAQMSMRIDNTGSDPLTVELTPFSMTMDEHGNETTQLAEDNLLVIPFTAIIPPGRSQSVMVRYLGNPSISQSKSYRISVRQVKVKKPNADSASLGLLLQFNTLLNIKPQNTHSDLSIDGIEHSKNQWLVKVKNEGNSYGRLTQTNWKISDKNQSRFIKGSELSNLVAGTLVLPKSKRTFIMEPIKGFDSDSVSIEIEDAE</sequence>
<name>A0A2N8ZKI0_9VIBR</name>
<dbReference type="InterPro" id="IPR013783">
    <property type="entry name" value="Ig-like_fold"/>
</dbReference>
<dbReference type="InterPro" id="IPR050643">
    <property type="entry name" value="Periplasmic_pilus_chap"/>
</dbReference>
<organism evidence="2 3">
    <name type="scientific">Vibrio tapetis subsp. tapetis</name>
    <dbReference type="NCBI Taxonomy" id="1671868"/>
    <lineage>
        <taxon>Bacteria</taxon>
        <taxon>Pseudomonadati</taxon>
        <taxon>Pseudomonadota</taxon>
        <taxon>Gammaproteobacteria</taxon>
        <taxon>Vibrionales</taxon>
        <taxon>Vibrionaceae</taxon>
        <taxon>Vibrio</taxon>
    </lineage>
</organism>
<feature type="signal peptide" evidence="1">
    <location>
        <begin position="1"/>
        <end position="21"/>
    </location>
</feature>
<evidence type="ECO:0000256" key="1">
    <source>
        <dbReference type="SAM" id="SignalP"/>
    </source>
</evidence>
<dbReference type="InterPro" id="IPR008962">
    <property type="entry name" value="PapD-like_sf"/>
</dbReference>
<dbReference type="EMBL" id="LT960612">
    <property type="protein sequence ID" value="SON52402.1"/>
    <property type="molecule type" value="Genomic_DNA"/>
</dbReference>
<evidence type="ECO:0000313" key="2">
    <source>
        <dbReference type="EMBL" id="SON52402.1"/>
    </source>
</evidence>
<dbReference type="PANTHER" id="PTHR30251">
    <property type="entry name" value="PILUS ASSEMBLY CHAPERONE"/>
    <property type="match status" value="1"/>
</dbReference>
<keyword evidence="3" id="KW-1185">Reference proteome</keyword>
<dbReference type="Gene3D" id="2.60.40.10">
    <property type="entry name" value="Immunoglobulins"/>
    <property type="match status" value="1"/>
</dbReference>
<gene>
    <name evidence="2" type="ORF">VTAP4600_B0791</name>
</gene>
<reference evidence="2 3" key="1">
    <citation type="submission" date="2017-10" db="EMBL/GenBank/DDBJ databases">
        <authorList>
            <person name="Banno H."/>
            <person name="Chua N.-H."/>
        </authorList>
    </citation>
    <scope>NUCLEOTIDE SEQUENCE [LARGE SCALE GENOMIC DNA]</scope>
    <source>
        <strain evidence="2">Vibrio tapetis CECT4600</strain>
    </source>
</reference>
<dbReference type="PANTHER" id="PTHR30251:SF4">
    <property type="entry name" value="SLR1668 PROTEIN"/>
    <property type="match status" value="1"/>
</dbReference>
<evidence type="ECO:0008006" key="4">
    <source>
        <dbReference type="Google" id="ProtNLM"/>
    </source>
</evidence>
<dbReference type="AlphaFoldDB" id="A0A2N8ZKI0"/>
<protein>
    <recommendedName>
        <fullName evidence="4">Pili assembly chaperone N-terminal domain-containing protein</fullName>
    </recommendedName>
</protein>